<evidence type="ECO:0000313" key="2">
    <source>
        <dbReference type="Proteomes" id="UP000799424"/>
    </source>
</evidence>
<feature type="non-terminal residue" evidence="1">
    <location>
        <position position="223"/>
    </location>
</feature>
<dbReference type="OrthoDB" id="3686891at2759"/>
<dbReference type="EMBL" id="MU006221">
    <property type="protein sequence ID" value="KAF2829569.1"/>
    <property type="molecule type" value="Genomic_DNA"/>
</dbReference>
<keyword evidence="2" id="KW-1185">Reference proteome</keyword>
<organism evidence="1 2">
    <name type="scientific">Ophiobolus disseminans</name>
    <dbReference type="NCBI Taxonomy" id="1469910"/>
    <lineage>
        <taxon>Eukaryota</taxon>
        <taxon>Fungi</taxon>
        <taxon>Dikarya</taxon>
        <taxon>Ascomycota</taxon>
        <taxon>Pezizomycotina</taxon>
        <taxon>Dothideomycetes</taxon>
        <taxon>Pleosporomycetidae</taxon>
        <taxon>Pleosporales</taxon>
        <taxon>Pleosporineae</taxon>
        <taxon>Phaeosphaeriaceae</taxon>
        <taxon>Ophiobolus</taxon>
    </lineage>
</organism>
<evidence type="ECO:0000313" key="1">
    <source>
        <dbReference type="EMBL" id="KAF2829569.1"/>
    </source>
</evidence>
<proteinExistence type="predicted"/>
<dbReference type="AlphaFoldDB" id="A0A6A7AA34"/>
<dbReference type="Proteomes" id="UP000799424">
    <property type="component" value="Unassembled WGS sequence"/>
</dbReference>
<protein>
    <submittedName>
        <fullName evidence="1">Uncharacterized protein</fullName>
    </submittedName>
</protein>
<reference evidence="1" key="1">
    <citation type="journal article" date="2020" name="Stud. Mycol.">
        <title>101 Dothideomycetes genomes: a test case for predicting lifestyles and emergence of pathogens.</title>
        <authorList>
            <person name="Haridas S."/>
            <person name="Albert R."/>
            <person name="Binder M."/>
            <person name="Bloem J."/>
            <person name="Labutti K."/>
            <person name="Salamov A."/>
            <person name="Andreopoulos B."/>
            <person name="Baker S."/>
            <person name="Barry K."/>
            <person name="Bills G."/>
            <person name="Bluhm B."/>
            <person name="Cannon C."/>
            <person name="Castanera R."/>
            <person name="Culley D."/>
            <person name="Daum C."/>
            <person name="Ezra D."/>
            <person name="Gonzalez J."/>
            <person name="Henrissat B."/>
            <person name="Kuo A."/>
            <person name="Liang C."/>
            <person name="Lipzen A."/>
            <person name="Lutzoni F."/>
            <person name="Magnuson J."/>
            <person name="Mondo S."/>
            <person name="Nolan M."/>
            <person name="Ohm R."/>
            <person name="Pangilinan J."/>
            <person name="Park H.-J."/>
            <person name="Ramirez L."/>
            <person name="Alfaro M."/>
            <person name="Sun H."/>
            <person name="Tritt A."/>
            <person name="Yoshinaga Y."/>
            <person name="Zwiers L.-H."/>
            <person name="Turgeon B."/>
            <person name="Goodwin S."/>
            <person name="Spatafora J."/>
            <person name="Crous P."/>
            <person name="Grigoriev I."/>
        </authorList>
    </citation>
    <scope>NUCLEOTIDE SEQUENCE</scope>
    <source>
        <strain evidence="1">CBS 113818</strain>
    </source>
</reference>
<name>A0A6A7AA34_9PLEO</name>
<accession>A0A6A7AA34</accession>
<gene>
    <name evidence="1" type="ORF">CC86DRAFT_286531</name>
</gene>
<sequence>MDRRSESVASGSSALPVQSFPHFTTIQQAAQNEQVLMRQTKYTPFRYYFADAVAARDHRRLGTRFERRAYREPDTDDTIADIEINRNLHVERIYNAMTSGEAAKDNRGSIAVKRWVVEAHYPADLVEAYAHKVFDCLLQQAKEGFRGWVHNDYVADERKGEDIDKDVDCAGRLDNIILALEQEKTICEDVMNSACQIRMFVNAPRAYANRKHQNRVGNSKRGR</sequence>